<evidence type="ECO:0000256" key="1">
    <source>
        <dbReference type="SAM" id="Phobius"/>
    </source>
</evidence>
<dbReference type="EMBL" id="JGZC01000006">
    <property type="protein sequence ID" value="KFI70237.1"/>
    <property type="molecule type" value="Genomic_DNA"/>
</dbReference>
<evidence type="ECO:0000313" key="2">
    <source>
        <dbReference type="EMBL" id="KFI70237.1"/>
    </source>
</evidence>
<organism evidence="2 3">
    <name type="scientific">Bifidobacterium merycicum</name>
    <dbReference type="NCBI Taxonomy" id="78345"/>
    <lineage>
        <taxon>Bacteria</taxon>
        <taxon>Bacillati</taxon>
        <taxon>Actinomycetota</taxon>
        <taxon>Actinomycetes</taxon>
        <taxon>Bifidobacteriales</taxon>
        <taxon>Bifidobacteriaceae</taxon>
        <taxon>Bifidobacterium</taxon>
    </lineage>
</organism>
<dbReference type="Proteomes" id="UP000029060">
    <property type="component" value="Unassembled WGS sequence"/>
</dbReference>
<protein>
    <submittedName>
        <fullName evidence="2">Uncharacterized protein</fullName>
    </submittedName>
</protein>
<feature type="transmembrane region" description="Helical" evidence="1">
    <location>
        <begin position="37"/>
        <end position="60"/>
    </location>
</feature>
<feature type="transmembrane region" description="Helical" evidence="1">
    <location>
        <begin position="7"/>
        <end position="25"/>
    </location>
</feature>
<keyword evidence="1" id="KW-0472">Membrane</keyword>
<keyword evidence="3" id="KW-1185">Reference proteome</keyword>
<name>A0A087BGT7_9BIFI</name>
<reference evidence="2 3" key="1">
    <citation type="submission" date="2014-03" db="EMBL/GenBank/DDBJ databases">
        <title>Genomics of Bifidobacteria.</title>
        <authorList>
            <person name="Ventura M."/>
            <person name="Milani C."/>
            <person name="Lugli G.A."/>
        </authorList>
    </citation>
    <scope>NUCLEOTIDE SEQUENCE [LARGE SCALE GENOMIC DNA]</scope>
    <source>
        <strain evidence="2 3">LMG 11341</strain>
    </source>
</reference>
<proteinExistence type="predicted"/>
<sequence>MTAITGHLVAVICFVMALVIASYGIDLYDARMHDFYGIAIPVGGVIAVVLLALQIVLLYLQSRRAMLTEMNRRLNRYMK</sequence>
<comment type="caution">
    <text evidence="2">The sequence shown here is derived from an EMBL/GenBank/DDBJ whole genome shotgun (WGS) entry which is preliminary data.</text>
</comment>
<evidence type="ECO:0000313" key="3">
    <source>
        <dbReference type="Proteomes" id="UP000029060"/>
    </source>
</evidence>
<gene>
    <name evidence="2" type="ORF">BMERY_0716</name>
</gene>
<keyword evidence="1" id="KW-1133">Transmembrane helix</keyword>
<dbReference type="AlphaFoldDB" id="A0A087BGT7"/>
<accession>A0A087BGT7</accession>
<dbReference type="eggNOG" id="ENOG5032JD0">
    <property type="taxonomic scope" value="Bacteria"/>
</dbReference>
<keyword evidence="1" id="KW-0812">Transmembrane</keyword>